<reference evidence="3 4" key="1">
    <citation type="journal article" date="2017" name="Curr. Biol.">
        <title>Genome architecture and evolution of a unichromosomal asexual nematode.</title>
        <authorList>
            <person name="Fradin H."/>
            <person name="Zegar C."/>
            <person name="Gutwein M."/>
            <person name="Lucas J."/>
            <person name="Kovtun M."/>
            <person name="Corcoran D."/>
            <person name="Baugh L.R."/>
            <person name="Kiontke K."/>
            <person name="Gunsalus K."/>
            <person name="Fitch D.H."/>
            <person name="Piano F."/>
        </authorList>
    </citation>
    <scope>NUCLEOTIDE SEQUENCE [LARGE SCALE GENOMIC DNA]</scope>
    <source>
        <strain evidence="3">PF1309</strain>
    </source>
</reference>
<evidence type="ECO:0000313" key="4">
    <source>
        <dbReference type="Proteomes" id="UP000218231"/>
    </source>
</evidence>
<sequence>MPDDLANSPFSSLYQLDRKRSYDDSPSANLNSVASSSSDQTETVPTKKGNFGTHHNRIPDTISLFIHTLWYTDEHVKLIIGPRDNTGRERDALSTVDQIIYDSMKGGDWGGHGGAYYIDHSEYVSQVLEGELNRIQMSAMTNGVGGGEMRNVEKTEPVENGNDYRNANGNDGTNESSILNWDEFTRSIGDNRMMDESPNSNREIAQKLEKMEHRMDRMEKSLESIHRKVDKLFEFLASGQK</sequence>
<feature type="compositionally biased region" description="Low complexity" evidence="2">
    <location>
        <begin position="25"/>
        <end position="38"/>
    </location>
</feature>
<proteinExistence type="predicted"/>
<feature type="region of interest" description="Disordered" evidence="2">
    <location>
        <begin position="17"/>
        <end position="53"/>
    </location>
</feature>
<keyword evidence="4" id="KW-1185">Reference proteome</keyword>
<keyword evidence="1" id="KW-0175">Coiled coil</keyword>
<feature type="compositionally biased region" description="Polar residues" evidence="2">
    <location>
        <begin position="163"/>
        <end position="177"/>
    </location>
</feature>
<evidence type="ECO:0000313" key="3">
    <source>
        <dbReference type="EMBL" id="PAV86488.1"/>
    </source>
</evidence>
<feature type="region of interest" description="Disordered" evidence="2">
    <location>
        <begin position="158"/>
        <end position="177"/>
    </location>
</feature>
<dbReference type="AlphaFoldDB" id="A0A2A2LK99"/>
<dbReference type="Proteomes" id="UP000218231">
    <property type="component" value="Unassembled WGS sequence"/>
</dbReference>
<organism evidence="3 4">
    <name type="scientific">Diploscapter pachys</name>
    <dbReference type="NCBI Taxonomy" id="2018661"/>
    <lineage>
        <taxon>Eukaryota</taxon>
        <taxon>Metazoa</taxon>
        <taxon>Ecdysozoa</taxon>
        <taxon>Nematoda</taxon>
        <taxon>Chromadorea</taxon>
        <taxon>Rhabditida</taxon>
        <taxon>Rhabditina</taxon>
        <taxon>Rhabditomorpha</taxon>
        <taxon>Rhabditoidea</taxon>
        <taxon>Rhabditidae</taxon>
        <taxon>Diploscapter</taxon>
    </lineage>
</organism>
<protein>
    <submittedName>
        <fullName evidence="3">Uncharacterized protein</fullName>
    </submittedName>
</protein>
<gene>
    <name evidence="3" type="ORF">WR25_16906</name>
</gene>
<accession>A0A2A2LK99</accession>
<evidence type="ECO:0000256" key="2">
    <source>
        <dbReference type="SAM" id="MobiDB-lite"/>
    </source>
</evidence>
<evidence type="ECO:0000256" key="1">
    <source>
        <dbReference type="SAM" id="Coils"/>
    </source>
</evidence>
<feature type="coiled-coil region" evidence="1">
    <location>
        <begin position="201"/>
        <end position="228"/>
    </location>
</feature>
<name>A0A2A2LK99_9BILA</name>
<comment type="caution">
    <text evidence="3">The sequence shown here is derived from an EMBL/GenBank/DDBJ whole genome shotgun (WGS) entry which is preliminary data.</text>
</comment>
<dbReference type="EMBL" id="LIAE01006661">
    <property type="protein sequence ID" value="PAV86488.1"/>
    <property type="molecule type" value="Genomic_DNA"/>
</dbReference>